<sequence>MNNLTDLVLAATIDDATTLGNKIDKLLKFTVMSLMVTVSTIATWHKTKSIIAAGAAALGGLALWFVVINGVVFRDSVGEDLTPNGPAAPPGKNDQGAGTAVVRLAETGQQSPVRPGGELQ</sequence>
<keyword evidence="2" id="KW-0812">Transmembrane</keyword>
<feature type="transmembrane region" description="Helical" evidence="2">
    <location>
        <begin position="26"/>
        <end position="44"/>
    </location>
</feature>
<reference evidence="3" key="1">
    <citation type="journal article" date="2014" name="Int. J. Syst. Evol. Microbiol.">
        <title>Complete genome sequence of Corynebacterium casei LMG S-19264T (=DSM 44701T), isolated from a smear-ripened cheese.</title>
        <authorList>
            <consortium name="US DOE Joint Genome Institute (JGI-PGF)"/>
            <person name="Walter F."/>
            <person name="Albersmeier A."/>
            <person name="Kalinowski J."/>
            <person name="Ruckert C."/>
        </authorList>
    </citation>
    <scope>NUCLEOTIDE SEQUENCE</scope>
    <source>
        <strain evidence="3">JCM 4637</strain>
    </source>
</reference>
<dbReference type="Proteomes" id="UP000638353">
    <property type="component" value="Unassembled WGS sequence"/>
</dbReference>
<organism evidence="3 4">
    <name type="scientific">Streptomyces finlayi</name>
    <dbReference type="NCBI Taxonomy" id="67296"/>
    <lineage>
        <taxon>Bacteria</taxon>
        <taxon>Bacillati</taxon>
        <taxon>Actinomycetota</taxon>
        <taxon>Actinomycetes</taxon>
        <taxon>Kitasatosporales</taxon>
        <taxon>Streptomycetaceae</taxon>
        <taxon>Streptomyces</taxon>
    </lineage>
</organism>
<feature type="region of interest" description="Disordered" evidence="1">
    <location>
        <begin position="79"/>
        <end position="120"/>
    </location>
</feature>
<keyword evidence="2" id="KW-0472">Membrane</keyword>
<evidence type="ECO:0000313" key="3">
    <source>
        <dbReference type="EMBL" id="GHD16374.1"/>
    </source>
</evidence>
<gene>
    <name evidence="3" type="ORF">GCM10010334_77420</name>
</gene>
<protein>
    <submittedName>
        <fullName evidence="3">Uncharacterized protein</fullName>
    </submittedName>
</protein>
<evidence type="ECO:0000313" key="4">
    <source>
        <dbReference type="Proteomes" id="UP000638353"/>
    </source>
</evidence>
<dbReference type="AlphaFoldDB" id="A0A919CEZ6"/>
<proteinExistence type="predicted"/>
<name>A0A919CEZ6_9ACTN</name>
<dbReference type="EMBL" id="BMVC01000024">
    <property type="protein sequence ID" value="GHD16374.1"/>
    <property type="molecule type" value="Genomic_DNA"/>
</dbReference>
<keyword evidence="2" id="KW-1133">Transmembrane helix</keyword>
<accession>A0A919CEZ6</accession>
<feature type="transmembrane region" description="Helical" evidence="2">
    <location>
        <begin position="50"/>
        <end position="73"/>
    </location>
</feature>
<evidence type="ECO:0000256" key="1">
    <source>
        <dbReference type="SAM" id="MobiDB-lite"/>
    </source>
</evidence>
<reference evidence="3" key="2">
    <citation type="submission" date="2020-09" db="EMBL/GenBank/DDBJ databases">
        <authorList>
            <person name="Sun Q."/>
            <person name="Ohkuma M."/>
        </authorList>
    </citation>
    <scope>NUCLEOTIDE SEQUENCE</scope>
    <source>
        <strain evidence="3">JCM 4637</strain>
    </source>
</reference>
<evidence type="ECO:0000256" key="2">
    <source>
        <dbReference type="SAM" id="Phobius"/>
    </source>
</evidence>
<comment type="caution">
    <text evidence="3">The sequence shown here is derived from an EMBL/GenBank/DDBJ whole genome shotgun (WGS) entry which is preliminary data.</text>
</comment>
<dbReference type="RefSeq" id="WP_189828250.1">
    <property type="nucleotide sequence ID" value="NZ_BMVC01000024.1"/>
</dbReference>